<keyword evidence="1" id="KW-0175">Coiled coil</keyword>
<dbReference type="AlphaFoldDB" id="A0A0G1SKC1"/>
<evidence type="ECO:0000313" key="3">
    <source>
        <dbReference type="Proteomes" id="UP000034794"/>
    </source>
</evidence>
<evidence type="ECO:0000256" key="1">
    <source>
        <dbReference type="SAM" id="Coils"/>
    </source>
</evidence>
<gene>
    <name evidence="2" type="ORF">UX47_C0001G0018</name>
</gene>
<proteinExistence type="predicted"/>
<comment type="caution">
    <text evidence="2">The sequence shown here is derived from an EMBL/GenBank/DDBJ whole genome shotgun (WGS) entry which is preliminary data.</text>
</comment>
<feature type="coiled-coil region" evidence="1">
    <location>
        <begin position="60"/>
        <end position="87"/>
    </location>
</feature>
<sequence>MKFTKDNLEDFAKIMDERLLKFHEEVTEPMINNIYDRLHKEVTVVADNTYRIEKKLDNIADHHSEKIDNHEKRIVRLEKDKKRWIATA</sequence>
<dbReference type="Proteomes" id="UP000034794">
    <property type="component" value="Unassembled WGS sequence"/>
</dbReference>
<reference evidence="2 3" key="1">
    <citation type="journal article" date="2015" name="Nature">
        <title>rRNA introns, odd ribosomes, and small enigmatic genomes across a large radiation of phyla.</title>
        <authorList>
            <person name="Brown C.T."/>
            <person name="Hug L.A."/>
            <person name="Thomas B.C."/>
            <person name="Sharon I."/>
            <person name="Castelle C.J."/>
            <person name="Singh A."/>
            <person name="Wilkins M.J."/>
            <person name="Williams K.H."/>
            <person name="Banfield J.F."/>
        </authorList>
    </citation>
    <scope>NUCLEOTIDE SEQUENCE [LARGE SCALE GENOMIC DNA]</scope>
</reference>
<organism evidence="2 3">
    <name type="scientific">Candidatus Collierbacteria bacterium GW2011_GWA2_46_26</name>
    <dbReference type="NCBI Taxonomy" id="1618381"/>
    <lineage>
        <taxon>Bacteria</taxon>
        <taxon>Candidatus Collieribacteriota</taxon>
    </lineage>
</organism>
<name>A0A0G1SKC1_9BACT</name>
<protein>
    <submittedName>
        <fullName evidence="2">Uncharacterized protein</fullName>
    </submittedName>
</protein>
<accession>A0A0G1SKC1</accession>
<dbReference type="EMBL" id="LCMI01000001">
    <property type="protein sequence ID" value="KKU33735.1"/>
    <property type="molecule type" value="Genomic_DNA"/>
</dbReference>
<evidence type="ECO:0000313" key="2">
    <source>
        <dbReference type="EMBL" id="KKU33735.1"/>
    </source>
</evidence>